<dbReference type="GO" id="GO:0001682">
    <property type="term" value="P:tRNA 5'-leader removal"/>
    <property type="evidence" value="ECO:0007669"/>
    <property type="project" value="UniProtKB-UniRule"/>
</dbReference>
<comment type="function">
    <text evidence="1 7">RNaseP catalyzes the removal of the 5'-leader sequence from pre-tRNA to produce the mature 5'-terminus. It can also cleave other RNA substrates such as 4.5S RNA. The protein component plays an auxiliary but essential role in vivo by binding to the 5'-leader sequence and broadening the substrate specificity of the ribozyme.</text>
</comment>
<dbReference type="HAMAP" id="MF_00227">
    <property type="entry name" value="RNase_P"/>
    <property type="match status" value="1"/>
</dbReference>
<keyword evidence="10" id="KW-1185">Reference proteome</keyword>
<evidence type="ECO:0000256" key="6">
    <source>
        <dbReference type="ARBA" id="ARBA00022884"/>
    </source>
</evidence>
<organism evidence="9 10">
    <name type="scientific">Garciella nitratireducens DSM 15102</name>
    <dbReference type="NCBI Taxonomy" id="1121911"/>
    <lineage>
        <taxon>Bacteria</taxon>
        <taxon>Bacillati</taxon>
        <taxon>Bacillota</taxon>
        <taxon>Clostridia</taxon>
        <taxon>Eubacteriales</taxon>
        <taxon>Eubacteriaceae</taxon>
        <taxon>Garciella</taxon>
    </lineage>
</organism>
<dbReference type="SUPFAM" id="SSF54211">
    <property type="entry name" value="Ribosomal protein S5 domain 2-like"/>
    <property type="match status" value="1"/>
</dbReference>
<proteinExistence type="inferred from homology"/>
<dbReference type="Pfam" id="PF00825">
    <property type="entry name" value="Ribonuclease_P"/>
    <property type="match status" value="1"/>
</dbReference>
<accession>A0A1T4PD14</accession>
<dbReference type="InterPro" id="IPR000100">
    <property type="entry name" value="RNase_P"/>
</dbReference>
<dbReference type="GO" id="GO:0030677">
    <property type="term" value="C:ribonuclease P complex"/>
    <property type="evidence" value="ECO:0007669"/>
    <property type="project" value="TreeGrafter"/>
</dbReference>
<sequence>MIYRGTGGSINIMKYTYSLKKNQEFKKIYREGKSYVNGLLVIYYLPNQKNYNKLGLSVSKKVGNSVIRNRVKRRIRESYRLNEEKIKKGYDMVIISRVKANQADFQSIEKALIHLLKKVHLWEK</sequence>
<evidence type="ECO:0000256" key="8">
    <source>
        <dbReference type="NCBIfam" id="TIGR00188"/>
    </source>
</evidence>
<keyword evidence="3 7" id="KW-0540">Nuclease</keyword>
<keyword evidence="4 7" id="KW-0255">Endonuclease</keyword>
<dbReference type="EMBL" id="FUWV01000016">
    <property type="protein sequence ID" value="SJZ89389.1"/>
    <property type="molecule type" value="Genomic_DNA"/>
</dbReference>
<dbReference type="EC" id="3.1.26.5" evidence="7 8"/>
<evidence type="ECO:0000256" key="3">
    <source>
        <dbReference type="ARBA" id="ARBA00022722"/>
    </source>
</evidence>
<dbReference type="GO" id="GO:0042781">
    <property type="term" value="F:3'-tRNA processing endoribonuclease activity"/>
    <property type="evidence" value="ECO:0007669"/>
    <property type="project" value="TreeGrafter"/>
</dbReference>
<evidence type="ECO:0000313" key="10">
    <source>
        <dbReference type="Proteomes" id="UP000196365"/>
    </source>
</evidence>
<dbReference type="Proteomes" id="UP000196365">
    <property type="component" value="Unassembled WGS sequence"/>
</dbReference>
<comment type="catalytic activity">
    <reaction evidence="7">
        <text>Endonucleolytic cleavage of RNA, removing 5'-extranucleotides from tRNA precursor.</text>
        <dbReference type="EC" id="3.1.26.5"/>
    </reaction>
</comment>
<evidence type="ECO:0000313" key="9">
    <source>
        <dbReference type="EMBL" id="SJZ89389.1"/>
    </source>
</evidence>
<dbReference type="InterPro" id="IPR020568">
    <property type="entry name" value="Ribosomal_Su5_D2-typ_SF"/>
</dbReference>
<name>A0A1T4PD14_9FIRM</name>
<evidence type="ECO:0000256" key="7">
    <source>
        <dbReference type="HAMAP-Rule" id="MF_00227"/>
    </source>
</evidence>
<protein>
    <recommendedName>
        <fullName evidence="7 8">Ribonuclease P protein component</fullName>
        <shortName evidence="7">RNase P protein</shortName>
        <shortName evidence="7">RNaseP protein</shortName>
        <ecNumber evidence="7 8">3.1.26.5</ecNumber>
    </recommendedName>
    <alternativeName>
        <fullName evidence="7">Protein C5</fullName>
    </alternativeName>
</protein>
<dbReference type="AlphaFoldDB" id="A0A1T4PD14"/>
<dbReference type="FunFam" id="3.30.230.10:FF:000021">
    <property type="entry name" value="Ribonuclease P protein component"/>
    <property type="match status" value="1"/>
</dbReference>
<evidence type="ECO:0000256" key="2">
    <source>
        <dbReference type="ARBA" id="ARBA00022694"/>
    </source>
</evidence>
<dbReference type="GO" id="GO:0004526">
    <property type="term" value="F:ribonuclease P activity"/>
    <property type="evidence" value="ECO:0007669"/>
    <property type="project" value="UniProtKB-UniRule"/>
</dbReference>
<comment type="subunit">
    <text evidence="7">Consists of a catalytic RNA component (M1 or rnpB) and a protein subunit.</text>
</comment>
<dbReference type="PANTHER" id="PTHR33992:SF1">
    <property type="entry name" value="RIBONUCLEASE P PROTEIN COMPONENT"/>
    <property type="match status" value="1"/>
</dbReference>
<evidence type="ECO:0000256" key="4">
    <source>
        <dbReference type="ARBA" id="ARBA00022759"/>
    </source>
</evidence>
<evidence type="ECO:0000256" key="5">
    <source>
        <dbReference type="ARBA" id="ARBA00022801"/>
    </source>
</evidence>
<dbReference type="InterPro" id="IPR014721">
    <property type="entry name" value="Ribsml_uS5_D2-typ_fold_subgr"/>
</dbReference>
<keyword evidence="5 7" id="KW-0378">Hydrolase</keyword>
<evidence type="ECO:0000256" key="1">
    <source>
        <dbReference type="ARBA" id="ARBA00002663"/>
    </source>
</evidence>
<reference evidence="9 10" key="1">
    <citation type="submission" date="2017-02" db="EMBL/GenBank/DDBJ databases">
        <authorList>
            <person name="Peterson S.W."/>
        </authorList>
    </citation>
    <scope>NUCLEOTIDE SEQUENCE [LARGE SCALE GENOMIC DNA]</scope>
    <source>
        <strain evidence="9 10">DSM 15102</strain>
    </source>
</reference>
<keyword evidence="6 7" id="KW-0694">RNA-binding</keyword>
<dbReference type="PANTHER" id="PTHR33992">
    <property type="entry name" value="RIBONUCLEASE P PROTEIN COMPONENT"/>
    <property type="match status" value="1"/>
</dbReference>
<dbReference type="Gene3D" id="3.30.230.10">
    <property type="match status" value="1"/>
</dbReference>
<dbReference type="NCBIfam" id="TIGR00188">
    <property type="entry name" value="rnpA"/>
    <property type="match status" value="1"/>
</dbReference>
<keyword evidence="2 7" id="KW-0819">tRNA processing</keyword>
<comment type="similarity">
    <text evidence="7">Belongs to the RnpA family.</text>
</comment>
<gene>
    <name evidence="7" type="primary">rnpA</name>
    <name evidence="9" type="ORF">SAMN02745973_02023</name>
</gene>
<dbReference type="GO" id="GO:0000049">
    <property type="term" value="F:tRNA binding"/>
    <property type="evidence" value="ECO:0007669"/>
    <property type="project" value="UniProtKB-UniRule"/>
</dbReference>